<dbReference type="EMBL" id="LAZR01000062">
    <property type="protein sequence ID" value="KKN96677.1"/>
    <property type="molecule type" value="Genomic_DNA"/>
</dbReference>
<evidence type="ECO:0000313" key="1">
    <source>
        <dbReference type="EMBL" id="KKN96677.1"/>
    </source>
</evidence>
<gene>
    <name evidence="1" type="ORF">LCGC14_0163210</name>
</gene>
<organism evidence="1">
    <name type="scientific">marine sediment metagenome</name>
    <dbReference type="NCBI Taxonomy" id="412755"/>
    <lineage>
        <taxon>unclassified sequences</taxon>
        <taxon>metagenomes</taxon>
        <taxon>ecological metagenomes</taxon>
    </lineage>
</organism>
<comment type="caution">
    <text evidence="1">The sequence shown here is derived from an EMBL/GenBank/DDBJ whole genome shotgun (WGS) entry which is preliminary data.</text>
</comment>
<proteinExistence type="predicted"/>
<name>A0A0F9VA78_9ZZZZ</name>
<evidence type="ECO:0008006" key="2">
    <source>
        <dbReference type="Google" id="ProtNLM"/>
    </source>
</evidence>
<dbReference type="AlphaFoldDB" id="A0A0F9VA78"/>
<protein>
    <recommendedName>
        <fullName evidence="2">TRASH domain-containing protein</fullName>
    </recommendedName>
</protein>
<accession>A0A0F9VA78</accession>
<sequence length="50" mass="6032">MTTTIEETKTCPVCKKSFTRKQLRISIQQWGIRIYCSRKCYFKTSVWKKP</sequence>
<reference evidence="1" key="1">
    <citation type="journal article" date="2015" name="Nature">
        <title>Complex archaea that bridge the gap between prokaryotes and eukaryotes.</title>
        <authorList>
            <person name="Spang A."/>
            <person name="Saw J.H."/>
            <person name="Jorgensen S.L."/>
            <person name="Zaremba-Niedzwiedzka K."/>
            <person name="Martijn J."/>
            <person name="Lind A.E."/>
            <person name="van Eijk R."/>
            <person name="Schleper C."/>
            <person name="Guy L."/>
            <person name="Ettema T.J."/>
        </authorList>
    </citation>
    <scope>NUCLEOTIDE SEQUENCE</scope>
</reference>